<dbReference type="GO" id="GO:0019237">
    <property type="term" value="F:centromeric DNA binding"/>
    <property type="evidence" value="ECO:0007669"/>
    <property type="project" value="InterPro"/>
</dbReference>
<dbReference type="OrthoDB" id="1939643at2759"/>
<dbReference type="InParanoid" id="A0A409YGQ6"/>
<evidence type="ECO:0000256" key="6">
    <source>
        <dbReference type="ARBA" id="ARBA00075033"/>
    </source>
</evidence>
<feature type="compositionally biased region" description="Polar residues" evidence="7">
    <location>
        <begin position="376"/>
        <end position="385"/>
    </location>
</feature>
<sequence length="395" mass="43431">MSFEHSIETSDSPLSNVEVSDESWEFVNLADISTAPMDSFQQEDERGMTSTRMDQEQERLPTEEFKSMKAALSALTKDSPLHEPVSGASGDIGCPAQEPPRESGSCAAPQTTPKERIPRQVISKSGGTKRQDSRARGESKVIVGPPVLPVANPEEGWDDETETECVVWDYTTQREIFRNTLPGNKASALGPSPISPAAIQPAGAVDGAVENVKEKRSFSPSDPEEDWDDAGTIADCAVLHYTVQQAVRRKIVCIARMVELQRHADQSWLFANIFQDDGFIAAGQLVIPPGGRKPRKAVNDNTYVFYVIQGAVNFKIHNTSMVLATGGMFLVPRGNTYFIENISNRDVHLFFVQTQKVEVNTDEQLVKKRPKEASVKRSNIRTSSAGHDIAANKQT</sequence>
<dbReference type="GO" id="GO:0051455">
    <property type="term" value="P:spindle attachment to meiosis I kinetochore"/>
    <property type="evidence" value="ECO:0007669"/>
    <property type="project" value="TreeGrafter"/>
</dbReference>
<reference evidence="9 10" key="1">
    <citation type="journal article" date="2018" name="Evol. Lett.">
        <title>Horizontal gene cluster transfer increased hallucinogenic mushroom diversity.</title>
        <authorList>
            <person name="Reynolds H.T."/>
            <person name="Vijayakumar V."/>
            <person name="Gluck-Thaler E."/>
            <person name="Korotkin H.B."/>
            <person name="Matheny P.B."/>
            <person name="Slot J.C."/>
        </authorList>
    </citation>
    <scope>NUCLEOTIDE SEQUENCE [LARGE SCALE GENOMIC DNA]</scope>
    <source>
        <strain evidence="9 10">2629</strain>
    </source>
</reference>
<dbReference type="GO" id="GO:0000776">
    <property type="term" value="C:kinetochore"/>
    <property type="evidence" value="ECO:0007669"/>
    <property type="project" value="InterPro"/>
</dbReference>
<feature type="domain" description="Mif2/CENP-C cupin" evidence="8">
    <location>
        <begin position="270"/>
        <end position="353"/>
    </location>
</feature>
<dbReference type="FunFam" id="2.60.120.10:FF:000033">
    <property type="entry name" value="Centromere protein C 1"/>
    <property type="match status" value="1"/>
</dbReference>
<feature type="compositionally biased region" description="Basic and acidic residues" evidence="7">
    <location>
        <begin position="43"/>
        <end position="61"/>
    </location>
</feature>
<dbReference type="Gene3D" id="2.60.120.10">
    <property type="entry name" value="Jelly Rolls"/>
    <property type="match status" value="1"/>
</dbReference>
<comment type="similarity">
    <text evidence="2">Belongs to the CENP-C/MIF2 family.</text>
</comment>
<feature type="region of interest" description="Disordered" evidence="7">
    <location>
        <begin position="1"/>
        <end position="20"/>
    </location>
</feature>
<evidence type="ECO:0000313" key="10">
    <source>
        <dbReference type="Proteomes" id="UP000284842"/>
    </source>
</evidence>
<dbReference type="EMBL" id="NHTK01001184">
    <property type="protein sequence ID" value="PPR02203.1"/>
    <property type="molecule type" value="Genomic_DNA"/>
</dbReference>
<dbReference type="InterPro" id="IPR011051">
    <property type="entry name" value="RmlC_Cupin_sf"/>
</dbReference>
<gene>
    <name evidence="9" type="ORF">CVT24_011430</name>
</gene>
<dbReference type="GO" id="GO:0051382">
    <property type="term" value="P:kinetochore assembly"/>
    <property type="evidence" value="ECO:0007669"/>
    <property type="project" value="InterPro"/>
</dbReference>
<feature type="compositionally biased region" description="Basic and acidic residues" evidence="7">
    <location>
        <begin position="129"/>
        <end position="138"/>
    </location>
</feature>
<evidence type="ECO:0000256" key="5">
    <source>
        <dbReference type="ARBA" id="ARBA00057947"/>
    </source>
</evidence>
<dbReference type="InterPro" id="IPR014710">
    <property type="entry name" value="RmlC-like_jellyroll"/>
</dbReference>
<evidence type="ECO:0000256" key="3">
    <source>
        <dbReference type="ARBA" id="ARBA00023125"/>
    </source>
</evidence>
<dbReference type="PANTHER" id="PTHR16684">
    <property type="entry name" value="CENTROMERE PROTEIN C"/>
    <property type="match status" value="1"/>
</dbReference>
<dbReference type="PANTHER" id="PTHR16684:SF11">
    <property type="entry name" value="CENTROMERE PROTEIN C"/>
    <property type="match status" value="1"/>
</dbReference>
<protein>
    <recommendedName>
        <fullName evidence="6">CENP-C homolog</fullName>
    </recommendedName>
</protein>
<comment type="function">
    <text evidence="5">Component of the kinetochore, a multiprotein complex that assembles on centromeric DNA and attaches chromosomes to spindle microtubules, mediating chromosome segregation and sister chromatid segregation during meiosis and mitosis. Component of the inner kinetochore constitutive centromere-associated network (CCAN), which serves as a structural platform for outer kinetochore assembly.</text>
</comment>
<dbReference type="SUPFAM" id="SSF51182">
    <property type="entry name" value="RmlC-like cupins"/>
    <property type="match status" value="1"/>
</dbReference>
<keyword evidence="4" id="KW-0539">Nucleus</keyword>
<dbReference type="CDD" id="cd06993">
    <property type="entry name" value="cupin_CENP-C_C"/>
    <property type="match status" value="1"/>
</dbReference>
<evidence type="ECO:0000256" key="4">
    <source>
        <dbReference type="ARBA" id="ARBA00023242"/>
    </source>
</evidence>
<name>A0A409YGQ6_9AGAR</name>
<evidence type="ECO:0000256" key="7">
    <source>
        <dbReference type="SAM" id="MobiDB-lite"/>
    </source>
</evidence>
<dbReference type="Proteomes" id="UP000284842">
    <property type="component" value="Unassembled WGS sequence"/>
</dbReference>
<keyword evidence="3" id="KW-0238">DNA-binding</keyword>
<dbReference type="GO" id="GO:0005634">
    <property type="term" value="C:nucleus"/>
    <property type="evidence" value="ECO:0007669"/>
    <property type="project" value="UniProtKB-SubCell"/>
</dbReference>
<accession>A0A409YGQ6</accession>
<feature type="region of interest" description="Disordered" evidence="7">
    <location>
        <begin position="368"/>
        <end position="395"/>
    </location>
</feature>
<evidence type="ECO:0000313" key="9">
    <source>
        <dbReference type="EMBL" id="PPR02203.1"/>
    </source>
</evidence>
<dbReference type="Pfam" id="PF11699">
    <property type="entry name" value="CENP-C_C"/>
    <property type="match status" value="1"/>
</dbReference>
<comment type="subcellular location">
    <subcellularLocation>
        <location evidence="1">Nucleus</location>
    </subcellularLocation>
</comment>
<feature type="compositionally biased region" description="Polar residues" evidence="7">
    <location>
        <begin position="9"/>
        <end position="18"/>
    </location>
</feature>
<feature type="region of interest" description="Disordered" evidence="7">
    <location>
        <begin position="75"/>
        <end position="138"/>
    </location>
</feature>
<comment type="caution">
    <text evidence="9">The sequence shown here is derived from an EMBL/GenBank/DDBJ whole genome shotgun (WGS) entry which is preliminary data.</text>
</comment>
<feature type="region of interest" description="Disordered" evidence="7">
    <location>
        <begin position="34"/>
        <end position="61"/>
    </location>
</feature>
<evidence type="ECO:0000259" key="8">
    <source>
        <dbReference type="Pfam" id="PF11699"/>
    </source>
</evidence>
<dbReference type="GO" id="GO:0051315">
    <property type="term" value="P:attachment of mitotic spindle microtubules to kinetochore"/>
    <property type="evidence" value="ECO:0007669"/>
    <property type="project" value="TreeGrafter"/>
</dbReference>
<evidence type="ECO:0000256" key="2">
    <source>
        <dbReference type="ARBA" id="ARBA00010291"/>
    </source>
</evidence>
<dbReference type="STRING" id="181874.A0A409YGQ6"/>
<evidence type="ECO:0000256" key="1">
    <source>
        <dbReference type="ARBA" id="ARBA00004123"/>
    </source>
</evidence>
<proteinExistence type="inferred from homology"/>
<dbReference type="InterPro" id="IPR025974">
    <property type="entry name" value="Mif2/CENP-C_cupin"/>
</dbReference>
<dbReference type="InterPro" id="IPR028386">
    <property type="entry name" value="CENP-C/Mif2/cnp3"/>
</dbReference>
<keyword evidence="10" id="KW-1185">Reference proteome</keyword>
<organism evidence="9 10">
    <name type="scientific">Panaeolus cyanescens</name>
    <dbReference type="NCBI Taxonomy" id="181874"/>
    <lineage>
        <taxon>Eukaryota</taxon>
        <taxon>Fungi</taxon>
        <taxon>Dikarya</taxon>
        <taxon>Basidiomycota</taxon>
        <taxon>Agaricomycotina</taxon>
        <taxon>Agaricomycetes</taxon>
        <taxon>Agaricomycetidae</taxon>
        <taxon>Agaricales</taxon>
        <taxon>Agaricineae</taxon>
        <taxon>Galeropsidaceae</taxon>
        <taxon>Panaeolus</taxon>
    </lineage>
</organism>
<dbReference type="AlphaFoldDB" id="A0A409YGQ6"/>